<evidence type="ECO:0008006" key="3">
    <source>
        <dbReference type="Google" id="ProtNLM"/>
    </source>
</evidence>
<dbReference type="Proteomes" id="UP000030392">
    <property type="component" value="Unassembled WGS sequence"/>
</dbReference>
<sequence>MEQSIHCFEFEDEFISDLRCIPLCVRRKLDLIGLKLKLQHWQEFNHDDKRKIVYWSDTIDDLDALKSYLISKTSRSRIGQAKEILISKDEPWLLSGTVPDFIDVEASKYKFHISQRIWSNLSELERFALCKLARPGHEHRNLIKAFQEILINNDS</sequence>
<accession>A0A0A2C2S0</accession>
<reference evidence="2" key="1">
    <citation type="journal article" date="2014" name="Sci. Data">
        <title>Genomes of diverse isolates of the marine cyanobacterium Prochlorococcus.</title>
        <authorList>
            <person name="Biller S."/>
            <person name="Berube P."/>
            <person name="Thompson J."/>
            <person name="Kelly L."/>
            <person name="Roggensack S."/>
            <person name="Awad L."/>
            <person name="Roache-Johnson K."/>
            <person name="Ding H."/>
            <person name="Giovannoni S.J."/>
            <person name="Moore L.R."/>
            <person name="Chisholm S.W."/>
        </authorList>
    </citation>
    <scope>NUCLEOTIDE SEQUENCE [LARGE SCALE GENOMIC DNA]</scope>
    <source>
        <strain evidence="2">PAC1</strain>
    </source>
</reference>
<dbReference type="EMBL" id="JNAX01000011">
    <property type="protein sequence ID" value="KGG20598.1"/>
    <property type="molecule type" value="Genomic_DNA"/>
</dbReference>
<organism evidence="1 2">
    <name type="scientific">Prochlorococcus marinus str. PAC1</name>
    <dbReference type="NCBI Taxonomy" id="59924"/>
    <lineage>
        <taxon>Bacteria</taxon>
        <taxon>Bacillati</taxon>
        <taxon>Cyanobacteriota</taxon>
        <taxon>Cyanophyceae</taxon>
        <taxon>Synechococcales</taxon>
        <taxon>Prochlorococcaceae</taxon>
        <taxon>Prochlorococcus</taxon>
    </lineage>
</organism>
<dbReference type="NCBIfam" id="TIGR02664">
    <property type="entry name" value="nitr_red_assoc"/>
    <property type="match status" value="1"/>
</dbReference>
<proteinExistence type="predicted"/>
<evidence type="ECO:0000313" key="1">
    <source>
        <dbReference type="EMBL" id="KGG20598.1"/>
    </source>
</evidence>
<dbReference type="Pfam" id="PF09655">
    <property type="entry name" value="Nitr_red_assoc"/>
    <property type="match status" value="1"/>
</dbReference>
<name>A0A0A2C2S0_PROMR</name>
<dbReference type="RefSeq" id="WP_052038654.1">
    <property type="nucleotide sequence ID" value="NZ_CP138967.1"/>
</dbReference>
<dbReference type="AlphaFoldDB" id="A0A0A2C2S0"/>
<dbReference type="InterPro" id="IPR013481">
    <property type="entry name" value="NarM"/>
</dbReference>
<protein>
    <recommendedName>
        <fullName evidence="3">Nitrate reductase associated protein</fullName>
    </recommendedName>
</protein>
<gene>
    <name evidence="1" type="ORF">EV03_1099</name>
</gene>
<comment type="caution">
    <text evidence="1">The sequence shown here is derived from an EMBL/GenBank/DDBJ whole genome shotgun (WGS) entry which is preliminary data.</text>
</comment>
<evidence type="ECO:0000313" key="2">
    <source>
        <dbReference type="Proteomes" id="UP000030392"/>
    </source>
</evidence>